<dbReference type="PATRIC" id="fig|1196324.3.peg.817"/>
<proteinExistence type="predicted"/>
<evidence type="ECO:0000256" key="1">
    <source>
        <dbReference type="ARBA" id="ARBA00022801"/>
    </source>
</evidence>
<dbReference type="eggNOG" id="ENOG50341PM">
    <property type="taxonomic scope" value="Bacteria"/>
</dbReference>
<evidence type="ECO:0000313" key="4">
    <source>
        <dbReference type="Proteomes" id="UP000004080"/>
    </source>
</evidence>
<dbReference type="PROSITE" id="PS00893">
    <property type="entry name" value="NUDIX_BOX"/>
    <property type="match status" value="1"/>
</dbReference>
<dbReference type="SUPFAM" id="SSF55811">
    <property type="entry name" value="Nudix"/>
    <property type="match status" value="1"/>
</dbReference>
<dbReference type="EMBL" id="AKKV01000020">
    <property type="protein sequence ID" value="EIT86710.1"/>
    <property type="molecule type" value="Genomic_DNA"/>
</dbReference>
<reference evidence="3 4" key="1">
    <citation type="journal article" date="2012" name="J. Bacteriol.">
        <title>Genome of Bacillus macauensis ZFHKF-1, a Long-Chain-Forming Bacterium.</title>
        <authorList>
            <person name="Cai L."/>
            <person name="Zhang T."/>
        </authorList>
    </citation>
    <scope>NUCLEOTIDE SEQUENCE [LARGE SCALE GENOMIC DNA]</scope>
    <source>
        <strain evidence="3 4">ZFHKF-1</strain>
    </source>
</reference>
<dbReference type="GO" id="GO:0016787">
    <property type="term" value="F:hydrolase activity"/>
    <property type="evidence" value="ECO:0007669"/>
    <property type="project" value="UniProtKB-KW"/>
</dbReference>
<accession>I8UIJ0</accession>
<sequence>MFHMTECNVHNLTLDQPFCAGVVLVRNNTLTVTLNTDHIPHTNAPVYRIGAIGGGQEPSETVHACALREAQEETGCSFILQDAEQTYLHDLDHNVSKKIHCTDAISPYLIQFKRNPPPYTPYKLGLPVGPYTFYVMFKATTSAPRLSPNDDVHALLECPLQKWPYLEQGITIAHALNHGCTLIEKKQSPVDRTSSLWVPQDESMRMVHTLLLQKSRKKKTSLSSIN</sequence>
<feature type="domain" description="Nudix hydrolase" evidence="2">
    <location>
        <begin position="20"/>
        <end position="82"/>
    </location>
</feature>
<comment type="caution">
    <text evidence="3">The sequence shown here is derived from an EMBL/GenBank/DDBJ whole genome shotgun (WGS) entry which is preliminary data.</text>
</comment>
<dbReference type="OrthoDB" id="154707at2"/>
<name>I8UIJ0_9BACL</name>
<dbReference type="InterPro" id="IPR020084">
    <property type="entry name" value="NUDIX_hydrolase_CS"/>
</dbReference>
<organism evidence="3 4">
    <name type="scientific">Fictibacillus macauensis ZFHKF-1</name>
    <dbReference type="NCBI Taxonomy" id="1196324"/>
    <lineage>
        <taxon>Bacteria</taxon>
        <taxon>Bacillati</taxon>
        <taxon>Bacillota</taxon>
        <taxon>Bacilli</taxon>
        <taxon>Bacillales</taxon>
        <taxon>Fictibacillaceae</taxon>
        <taxon>Fictibacillus</taxon>
    </lineage>
</organism>
<keyword evidence="1" id="KW-0378">Hydrolase</keyword>
<dbReference type="RefSeq" id="WP_007200905.1">
    <property type="nucleotide sequence ID" value="NZ_AKKV01000020.1"/>
</dbReference>
<evidence type="ECO:0000313" key="3">
    <source>
        <dbReference type="EMBL" id="EIT86710.1"/>
    </source>
</evidence>
<dbReference type="InterPro" id="IPR000086">
    <property type="entry name" value="NUDIX_hydrolase_dom"/>
</dbReference>
<gene>
    <name evidence="3" type="ORF">A374_04029</name>
</gene>
<dbReference type="AlphaFoldDB" id="I8UIJ0"/>
<keyword evidence="4" id="KW-1185">Reference proteome</keyword>
<evidence type="ECO:0000259" key="2">
    <source>
        <dbReference type="Pfam" id="PF00293"/>
    </source>
</evidence>
<dbReference type="Gene3D" id="3.90.79.10">
    <property type="entry name" value="Nucleoside Triphosphate Pyrophosphohydrolase"/>
    <property type="match status" value="1"/>
</dbReference>
<dbReference type="Pfam" id="PF00293">
    <property type="entry name" value="NUDIX"/>
    <property type="match status" value="1"/>
</dbReference>
<dbReference type="InterPro" id="IPR015797">
    <property type="entry name" value="NUDIX_hydrolase-like_dom_sf"/>
</dbReference>
<dbReference type="Proteomes" id="UP000004080">
    <property type="component" value="Unassembled WGS sequence"/>
</dbReference>
<protein>
    <recommendedName>
        <fullName evidence="2">Nudix hydrolase domain-containing protein</fullName>
    </recommendedName>
</protein>